<dbReference type="HOGENOM" id="CLU_2622295_0_0_1"/>
<gene>
    <name evidence="2" type="ORF">M413DRAFT_28003</name>
</gene>
<accession>A0A0C2XT75</accession>
<evidence type="ECO:0000313" key="2">
    <source>
        <dbReference type="EMBL" id="KIM40883.1"/>
    </source>
</evidence>
<dbReference type="EMBL" id="KN831781">
    <property type="protein sequence ID" value="KIM40883.1"/>
    <property type="molecule type" value="Genomic_DNA"/>
</dbReference>
<evidence type="ECO:0000256" key="1">
    <source>
        <dbReference type="SAM" id="MobiDB-lite"/>
    </source>
</evidence>
<dbReference type="OrthoDB" id="3261439at2759"/>
<dbReference type="Proteomes" id="UP000053424">
    <property type="component" value="Unassembled WGS sequence"/>
</dbReference>
<evidence type="ECO:0000313" key="3">
    <source>
        <dbReference type="Proteomes" id="UP000053424"/>
    </source>
</evidence>
<reference evidence="3" key="2">
    <citation type="submission" date="2015-01" db="EMBL/GenBank/DDBJ databases">
        <title>Evolutionary Origins and Diversification of the Mycorrhizal Mutualists.</title>
        <authorList>
            <consortium name="DOE Joint Genome Institute"/>
            <consortium name="Mycorrhizal Genomics Consortium"/>
            <person name="Kohler A."/>
            <person name="Kuo A."/>
            <person name="Nagy L.G."/>
            <person name="Floudas D."/>
            <person name="Copeland A."/>
            <person name="Barry K.W."/>
            <person name="Cichocki N."/>
            <person name="Veneault-Fourrey C."/>
            <person name="LaButti K."/>
            <person name="Lindquist E.A."/>
            <person name="Lipzen A."/>
            <person name="Lundell T."/>
            <person name="Morin E."/>
            <person name="Murat C."/>
            <person name="Riley R."/>
            <person name="Ohm R."/>
            <person name="Sun H."/>
            <person name="Tunlid A."/>
            <person name="Henrissat B."/>
            <person name="Grigoriev I.V."/>
            <person name="Hibbett D.S."/>
            <person name="Martin F."/>
        </authorList>
    </citation>
    <scope>NUCLEOTIDE SEQUENCE [LARGE SCALE GENOMIC DNA]</scope>
    <source>
        <strain evidence="3">h7</strain>
    </source>
</reference>
<feature type="compositionally biased region" description="Polar residues" evidence="1">
    <location>
        <begin position="24"/>
        <end position="33"/>
    </location>
</feature>
<dbReference type="AlphaFoldDB" id="A0A0C2XT75"/>
<sequence length="78" mass="8063">MDAAAKTANQPQAATEMKVMNVAEANQSPSQQGHCEHNHQKASRLRGGGAAKSVVRAVAIALAISSAALARCAARRIL</sequence>
<proteinExistence type="predicted"/>
<reference evidence="2 3" key="1">
    <citation type="submission" date="2014-04" db="EMBL/GenBank/DDBJ databases">
        <authorList>
            <consortium name="DOE Joint Genome Institute"/>
            <person name="Kuo A."/>
            <person name="Gay G."/>
            <person name="Dore J."/>
            <person name="Kohler A."/>
            <person name="Nagy L.G."/>
            <person name="Floudas D."/>
            <person name="Copeland A."/>
            <person name="Barry K.W."/>
            <person name="Cichocki N."/>
            <person name="Veneault-Fourrey C."/>
            <person name="LaButti K."/>
            <person name="Lindquist E.A."/>
            <person name="Lipzen A."/>
            <person name="Lundell T."/>
            <person name="Morin E."/>
            <person name="Murat C."/>
            <person name="Sun H."/>
            <person name="Tunlid A."/>
            <person name="Henrissat B."/>
            <person name="Grigoriev I.V."/>
            <person name="Hibbett D.S."/>
            <person name="Martin F."/>
            <person name="Nordberg H.P."/>
            <person name="Cantor M.N."/>
            <person name="Hua S.X."/>
        </authorList>
    </citation>
    <scope>NUCLEOTIDE SEQUENCE [LARGE SCALE GENOMIC DNA]</scope>
    <source>
        <strain evidence="3">h7</strain>
    </source>
</reference>
<organism evidence="2 3">
    <name type="scientific">Hebeloma cylindrosporum</name>
    <dbReference type="NCBI Taxonomy" id="76867"/>
    <lineage>
        <taxon>Eukaryota</taxon>
        <taxon>Fungi</taxon>
        <taxon>Dikarya</taxon>
        <taxon>Basidiomycota</taxon>
        <taxon>Agaricomycotina</taxon>
        <taxon>Agaricomycetes</taxon>
        <taxon>Agaricomycetidae</taxon>
        <taxon>Agaricales</taxon>
        <taxon>Agaricineae</taxon>
        <taxon>Hymenogastraceae</taxon>
        <taxon>Hebeloma</taxon>
    </lineage>
</organism>
<keyword evidence="3" id="KW-1185">Reference proteome</keyword>
<feature type="region of interest" description="Disordered" evidence="1">
    <location>
        <begin position="22"/>
        <end position="47"/>
    </location>
</feature>
<name>A0A0C2XT75_HEBCY</name>
<protein>
    <submittedName>
        <fullName evidence="2">Uncharacterized protein</fullName>
    </submittedName>
</protein>